<dbReference type="EMBL" id="KV454290">
    <property type="protein sequence ID" value="ODQ75894.1"/>
    <property type="molecule type" value="Genomic_DNA"/>
</dbReference>
<name>A0A1E3QEJ2_LIPST</name>
<evidence type="ECO:0000313" key="7">
    <source>
        <dbReference type="EMBL" id="ODQ75894.1"/>
    </source>
</evidence>
<dbReference type="GO" id="GO:0042144">
    <property type="term" value="P:vacuole fusion, non-autophagic"/>
    <property type="evidence" value="ECO:0007669"/>
    <property type="project" value="TreeGrafter"/>
</dbReference>
<evidence type="ECO:0000259" key="6">
    <source>
        <dbReference type="Pfam" id="PF05922"/>
    </source>
</evidence>
<comment type="subunit">
    <text evidence="5">Part of the heterodimeric LMA1 complex together with the thioredoxin II/TRX2. LMA1 binds to the ATPase SEC18.</text>
</comment>
<dbReference type="FunFam" id="3.30.70.80:FF:000005">
    <property type="entry name" value="Proteinase inhibitor I2B"/>
    <property type="match status" value="1"/>
</dbReference>
<comment type="similarity">
    <text evidence="3">Belongs to the protease inhibitor I9 family.</text>
</comment>
<dbReference type="InterPro" id="IPR037045">
    <property type="entry name" value="S8pro/Inhibitor_I9_sf"/>
</dbReference>
<evidence type="ECO:0000256" key="5">
    <source>
        <dbReference type="ARBA" id="ARBA00062658"/>
    </source>
</evidence>
<dbReference type="STRING" id="675824.A0A1E3QEJ2"/>
<dbReference type="SUPFAM" id="SSF54897">
    <property type="entry name" value="Protease propeptides/inhibitors"/>
    <property type="match status" value="1"/>
</dbReference>
<comment type="function">
    <text evidence="4">Cytosolic inhibitor of vacuolar proteinase B (yscB), probably regulating protease B activity during limited proteolysis. PBI2 is a component of the LMA1 complex, which is involved in the facilitation of vesicle fusion such as homotypic vacuole and ER-derived COPII vesicle fusion with the Golgi.</text>
</comment>
<organism evidence="7 8">
    <name type="scientific">Lipomyces starkeyi NRRL Y-11557</name>
    <dbReference type="NCBI Taxonomy" id="675824"/>
    <lineage>
        <taxon>Eukaryota</taxon>
        <taxon>Fungi</taxon>
        <taxon>Dikarya</taxon>
        <taxon>Ascomycota</taxon>
        <taxon>Saccharomycotina</taxon>
        <taxon>Lipomycetes</taxon>
        <taxon>Lipomycetales</taxon>
        <taxon>Lipomycetaceae</taxon>
        <taxon>Lipomyces</taxon>
    </lineage>
</organism>
<dbReference type="Gene3D" id="3.30.70.80">
    <property type="entry name" value="Peptidase S8 propeptide/proteinase inhibitor I9"/>
    <property type="match status" value="1"/>
</dbReference>
<sequence length="73" mass="8125">MTSSVYIVRFKEDATPADVYKIKKDLVDSGAEITHEYTLIKAVAVKLPDAEISTLETHPSVAQVEKDQEVKAY</sequence>
<dbReference type="PANTHER" id="PTHR28288">
    <property type="entry name" value="PROTEASE B INHIBITOR 2"/>
    <property type="match status" value="1"/>
</dbReference>
<dbReference type="InterPro" id="IPR052471">
    <property type="entry name" value="PBI_I9"/>
</dbReference>
<keyword evidence="1" id="KW-0646">Protease inhibitor</keyword>
<protein>
    <recommendedName>
        <fullName evidence="6">Inhibitor I9 domain-containing protein</fullName>
    </recommendedName>
</protein>
<dbReference type="Pfam" id="PF05922">
    <property type="entry name" value="Inhibitor_I9"/>
    <property type="match status" value="1"/>
</dbReference>
<dbReference type="GO" id="GO:0004867">
    <property type="term" value="F:serine-type endopeptidase inhibitor activity"/>
    <property type="evidence" value="ECO:0007669"/>
    <property type="project" value="UniProtKB-KW"/>
</dbReference>
<dbReference type="InterPro" id="IPR010259">
    <property type="entry name" value="S8pro/Inhibitor_I9"/>
</dbReference>
<evidence type="ECO:0000256" key="4">
    <source>
        <dbReference type="ARBA" id="ARBA00054668"/>
    </source>
</evidence>
<gene>
    <name evidence="7" type="ORF">LIPSTDRAFT_68569</name>
</gene>
<feature type="domain" description="Inhibitor I9" evidence="6">
    <location>
        <begin position="5"/>
        <end position="72"/>
    </location>
</feature>
<keyword evidence="8" id="KW-1185">Reference proteome</keyword>
<evidence type="ECO:0000256" key="3">
    <source>
        <dbReference type="ARBA" id="ARBA00038069"/>
    </source>
</evidence>
<evidence type="ECO:0000256" key="2">
    <source>
        <dbReference type="ARBA" id="ARBA00022900"/>
    </source>
</evidence>
<reference evidence="7 8" key="1">
    <citation type="journal article" date="2016" name="Proc. Natl. Acad. Sci. U.S.A.">
        <title>Comparative genomics of biotechnologically important yeasts.</title>
        <authorList>
            <person name="Riley R."/>
            <person name="Haridas S."/>
            <person name="Wolfe K.H."/>
            <person name="Lopes M.R."/>
            <person name="Hittinger C.T."/>
            <person name="Goeker M."/>
            <person name="Salamov A.A."/>
            <person name="Wisecaver J.H."/>
            <person name="Long T.M."/>
            <person name="Calvey C.H."/>
            <person name="Aerts A.L."/>
            <person name="Barry K.W."/>
            <person name="Choi C."/>
            <person name="Clum A."/>
            <person name="Coughlan A.Y."/>
            <person name="Deshpande S."/>
            <person name="Douglass A.P."/>
            <person name="Hanson S.J."/>
            <person name="Klenk H.-P."/>
            <person name="LaButti K.M."/>
            <person name="Lapidus A."/>
            <person name="Lindquist E.A."/>
            <person name="Lipzen A.M."/>
            <person name="Meier-Kolthoff J.P."/>
            <person name="Ohm R.A."/>
            <person name="Otillar R.P."/>
            <person name="Pangilinan J.L."/>
            <person name="Peng Y."/>
            <person name="Rokas A."/>
            <person name="Rosa C.A."/>
            <person name="Scheuner C."/>
            <person name="Sibirny A.A."/>
            <person name="Slot J.C."/>
            <person name="Stielow J.B."/>
            <person name="Sun H."/>
            <person name="Kurtzman C.P."/>
            <person name="Blackwell M."/>
            <person name="Grigoriev I.V."/>
            <person name="Jeffries T.W."/>
        </authorList>
    </citation>
    <scope>NUCLEOTIDE SEQUENCE [LARGE SCALE GENOMIC DNA]</scope>
    <source>
        <strain evidence="7 8">NRRL Y-11557</strain>
    </source>
</reference>
<proteinExistence type="inferred from homology"/>
<dbReference type="OrthoDB" id="5518345at2759"/>
<evidence type="ECO:0000256" key="1">
    <source>
        <dbReference type="ARBA" id="ARBA00022690"/>
    </source>
</evidence>
<keyword evidence="2" id="KW-0722">Serine protease inhibitor</keyword>
<accession>A0A1E3QEJ2</accession>
<dbReference type="AlphaFoldDB" id="A0A1E3QEJ2"/>
<dbReference type="PANTHER" id="PTHR28288:SF2">
    <property type="entry name" value="PROTEASE B INHIBITOR 2"/>
    <property type="match status" value="1"/>
</dbReference>
<evidence type="ECO:0000313" key="8">
    <source>
        <dbReference type="Proteomes" id="UP000094385"/>
    </source>
</evidence>
<dbReference type="Proteomes" id="UP000094385">
    <property type="component" value="Unassembled WGS sequence"/>
</dbReference>